<dbReference type="PANTHER" id="PTHR36701:SF1">
    <property type="entry name" value="EPOXYQUEUOSINE REDUCTASE QUEH"/>
    <property type="match status" value="1"/>
</dbReference>
<feature type="disulfide bond" description="Redox-active" evidence="17">
    <location>
        <begin position="188"/>
        <end position="190"/>
    </location>
</feature>
<evidence type="ECO:0000256" key="4">
    <source>
        <dbReference type="ARBA" id="ARBA00012622"/>
    </source>
</evidence>
<protein>
    <recommendedName>
        <fullName evidence="5 17">Epoxyqueuosine reductase QueH</fullName>
        <ecNumber evidence="4 17">1.17.99.6</ecNumber>
    </recommendedName>
    <alternativeName>
        <fullName evidence="15 17">Queuosine biosynthesis protein QueH</fullName>
    </alternativeName>
</protein>
<evidence type="ECO:0000256" key="7">
    <source>
        <dbReference type="ARBA" id="ARBA00022694"/>
    </source>
</evidence>
<evidence type="ECO:0000256" key="6">
    <source>
        <dbReference type="ARBA" id="ARBA00022485"/>
    </source>
</evidence>
<evidence type="ECO:0000256" key="16">
    <source>
        <dbReference type="ARBA" id="ARBA00047415"/>
    </source>
</evidence>
<accession>G8UJZ8</accession>
<proteinExistence type="inferred from homology"/>
<dbReference type="KEGG" id="tfo:BFO_2323"/>
<dbReference type="Pfam" id="PF02677">
    <property type="entry name" value="QueH"/>
    <property type="match status" value="1"/>
</dbReference>
<name>G8UJZ8_TANFA</name>
<comment type="pathway">
    <text evidence="2 17">tRNA modification; tRNA-queuosine biosynthesis.</text>
</comment>
<dbReference type="PANTHER" id="PTHR36701">
    <property type="entry name" value="EPOXYQUEUOSINE REDUCTASE QUEH"/>
    <property type="match status" value="1"/>
</dbReference>
<evidence type="ECO:0000256" key="8">
    <source>
        <dbReference type="ARBA" id="ARBA00022723"/>
    </source>
</evidence>
<evidence type="ECO:0000256" key="11">
    <source>
        <dbReference type="ARBA" id="ARBA00023004"/>
    </source>
</evidence>
<dbReference type="HOGENOM" id="CLU_088177_0_1_10"/>
<evidence type="ECO:0000256" key="15">
    <source>
        <dbReference type="ARBA" id="ARBA00031446"/>
    </source>
</evidence>
<keyword evidence="13 17" id="KW-1015">Disulfide bond</keyword>
<gene>
    <name evidence="17" type="primary">queH</name>
    <name evidence="18" type="ordered locus">BFO_2323</name>
</gene>
<evidence type="ECO:0000256" key="1">
    <source>
        <dbReference type="ARBA" id="ARBA00002268"/>
    </source>
</evidence>
<keyword evidence="14 17" id="KW-0676">Redox-active center</keyword>
<evidence type="ECO:0000256" key="9">
    <source>
        <dbReference type="ARBA" id="ARBA00022785"/>
    </source>
</evidence>
<evidence type="ECO:0000256" key="17">
    <source>
        <dbReference type="HAMAP-Rule" id="MF_02089"/>
    </source>
</evidence>
<dbReference type="PATRIC" id="fig|203275.8.peg.2100"/>
<organism evidence="18 19">
    <name type="scientific">Tannerella forsythia (strain ATCC 43037 / JCM 10827 / CCUG 21028 A / KCTC 5666 / FDC 338)</name>
    <name type="common">Bacteroides forsythus</name>
    <dbReference type="NCBI Taxonomy" id="203275"/>
    <lineage>
        <taxon>Bacteria</taxon>
        <taxon>Pseudomonadati</taxon>
        <taxon>Bacteroidota</taxon>
        <taxon>Bacteroidia</taxon>
        <taxon>Bacteroidales</taxon>
        <taxon>Tannerellaceae</taxon>
        <taxon>Tannerella</taxon>
    </lineage>
</organism>
<keyword evidence="10 17" id="KW-0560">Oxidoreductase</keyword>
<keyword evidence="12 17" id="KW-0411">Iron-sulfur</keyword>
<dbReference type="EMBL" id="CP003191">
    <property type="protein sequence ID" value="AEW20037.1"/>
    <property type="molecule type" value="Genomic_DNA"/>
</dbReference>
<dbReference type="eggNOG" id="COG1636">
    <property type="taxonomic scope" value="Bacteria"/>
</dbReference>
<dbReference type="GO" id="GO:0008616">
    <property type="term" value="P:tRNA queuosine(34) biosynthetic process"/>
    <property type="evidence" value="ECO:0007669"/>
    <property type="project" value="UniProtKB-UniRule"/>
</dbReference>
<comment type="similarity">
    <text evidence="3 17">Belongs to the QueH family.</text>
</comment>
<dbReference type="InterPro" id="IPR003828">
    <property type="entry name" value="QueH"/>
</dbReference>
<dbReference type="AlphaFoldDB" id="G8UJZ8"/>
<evidence type="ECO:0000256" key="12">
    <source>
        <dbReference type="ARBA" id="ARBA00023014"/>
    </source>
</evidence>
<dbReference type="GO" id="GO:0051539">
    <property type="term" value="F:4 iron, 4 sulfur cluster binding"/>
    <property type="evidence" value="ECO:0007669"/>
    <property type="project" value="UniProtKB-UniRule"/>
</dbReference>
<feature type="binding site" evidence="17">
    <location>
        <position position="26"/>
    </location>
    <ligand>
        <name>[4Fe-4S] cluster</name>
        <dbReference type="ChEBI" id="CHEBI:49883"/>
    </ligand>
</feature>
<evidence type="ECO:0000256" key="2">
    <source>
        <dbReference type="ARBA" id="ARBA00004691"/>
    </source>
</evidence>
<reference evidence="19" key="1">
    <citation type="submission" date="2011-12" db="EMBL/GenBank/DDBJ databases">
        <title>Complete sequence of Tannerella forsythia ATCC 43037.</title>
        <authorList>
            <person name="Dewhirst F."/>
            <person name="Tanner A."/>
            <person name="Izard J."/>
            <person name="Brinkac L."/>
            <person name="Durkin A.S."/>
            <person name="Hostetler J."/>
            <person name="Shetty J."/>
            <person name="Torralba M."/>
            <person name="Gill S."/>
            <person name="Nelson K."/>
        </authorList>
    </citation>
    <scope>NUCLEOTIDE SEQUENCE [LARGE SCALE GENOMIC DNA]</scope>
    <source>
        <strain evidence="19">ATCC 43037 / JCM 10827 / CCUG 33226 / KCTC 5666 / FDC 338</strain>
    </source>
</reference>
<feature type="binding site" evidence="17">
    <location>
        <position position="27"/>
    </location>
    <ligand>
        <name>[4Fe-4S] cluster</name>
        <dbReference type="ChEBI" id="CHEBI:49883"/>
    </ligand>
</feature>
<dbReference type="HAMAP" id="MF_02089">
    <property type="entry name" value="QueH"/>
    <property type="match status" value="1"/>
</dbReference>
<keyword evidence="19" id="KW-1185">Reference proteome</keyword>
<evidence type="ECO:0000313" key="18">
    <source>
        <dbReference type="EMBL" id="AEW20037.1"/>
    </source>
</evidence>
<keyword evidence="11 17" id="KW-0408">Iron</keyword>
<dbReference type="STRING" id="203275.BFO_2323"/>
<comment type="function">
    <text evidence="1 17">Catalyzes the conversion of epoxyqueuosine (oQ) to queuosine (Q), which is a hypermodified base found in the wobble positions of tRNA(Asp), tRNA(Asn), tRNA(His) and tRNA(Tyr).</text>
</comment>
<evidence type="ECO:0000256" key="3">
    <source>
        <dbReference type="ARBA" id="ARBA00008207"/>
    </source>
</evidence>
<evidence type="ECO:0000313" key="19">
    <source>
        <dbReference type="Proteomes" id="UP000005436"/>
    </source>
</evidence>
<feature type="binding site" evidence="17">
    <location>
        <position position="105"/>
    </location>
    <ligand>
        <name>[4Fe-4S] cluster</name>
        <dbReference type="ChEBI" id="CHEBI:49883"/>
    </ligand>
</feature>
<comment type="catalytic activity">
    <reaction evidence="16 17">
        <text>epoxyqueuosine(34) in tRNA + AH2 = queuosine(34) in tRNA + A + H2O</text>
        <dbReference type="Rhea" id="RHEA:32159"/>
        <dbReference type="Rhea" id="RHEA-COMP:18571"/>
        <dbReference type="Rhea" id="RHEA-COMP:18582"/>
        <dbReference type="ChEBI" id="CHEBI:13193"/>
        <dbReference type="ChEBI" id="CHEBI:15377"/>
        <dbReference type="ChEBI" id="CHEBI:17499"/>
        <dbReference type="ChEBI" id="CHEBI:194431"/>
        <dbReference type="ChEBI" id="CHEBI:194443"/>
        <dbReference type="EC" id="1.17.99.6"/>
    </reaction>
</comment>
<dbReference type="UniPathway" id="UPA00392"/>
<evidence type="ECO:0000256" key="5">
    <source>
        <dbReference type="ARBA" id="ARBA00016895"/>
    </source>
</evidence>
<keyword evidence="9 17" id="KW-0671">Queuosine biosynthesis</keyword>
<sequence length="214" mass="24604">MPTKMKQSNPAIFIPEGTDKVLLHACCAPCSGAIIEWMAEQKLHPTLFFCNPNIFPHEEYMKRKEELMRHADRMGVPFVDADDDHAAWLLRIRGLEREPERGARCRQCFVVRLQATAKYAHEHGFGVFTTTLASSRWKDIGQITEAGQTSAAAYPNLIFWAQNWRKGGLSERRNALIKFYDFYNQTYCGCEFSLSSARKNQESRRANNLSYCNQ</sequence>
<dbReference type="GO" id="GO:0052693">
    <property type="term" value="F:epoxyqueuosine reductase activity"/>
    <property type="evidence" value="ECO:0007669"/>
    <property type="project" value="UniProtKB-UniRule"/>
</dbReference>
<evidence type="ECO:0000256" key="10">
    <source>
        <dbReference type="ARBA" id="ARBA00023002"/>
    </source>
</evidence>
<keyword evidence="7 17" id="KW-0819">tRNA processing</keyword>
<evidence type="ECO:0000256" key="14">
    <source>
        <dbReference type="ARBA" id="ARBA00023284"/>
    </source>
</evidence>
<keyword evidence="8 17" id="KW-0479">Metal-binding</keyword>
<dbReference type="EC" id="1.17.99.6" evidence="4 17"/>
<dbReference type="GO" id="GO:0046872">
    <property type="term" value="F:metal ion binding"/>
    <property type="evidence" value="ECO:0007669"/>
    <property type="project" value="UniProtKB-KW"/>
</dbReference>
<evidence type="ECO:0000256" key="13">
    <source>
        <dbReference type="ARBA" id="ARBA00023157"/>
    </source>
</evidence>
<dbReference type="Proteomes" id="UP000005436">
    <property type="component" value="Chromosome"/>
</dbReference>
<keyword evidence="6 17" id="KW-0004">4Fe-4S</keyword>
<feature type="binding site" evidence="17">
    <location>
        <position position="108"/>
    </location>
    <ligand>
        <name>[4Fe-4S] cluster</name>
        <dbReference type="ChEBI" id="CHEBI:49883"/>
    </ligand>
</feature>